<evidence type="ECO:0000256" key="1">
    <source>
        <dbReference type="ARBA" id="ARBA00022598"/>
    </source>
</evidence>
<organism evidence="5 6">
    <name type="scientific">Microbacterium candidum</name>
    <dbReference type="NCBI Taxonomy" id="3041922"/>
    <lineage>
        <taxon>Bacteria</taxon>
        <taxon>Bacillati</taxon>
        <taxon>Actinomycetota</taxon>
        <taxon>Actinomycetes</taxon>
        <taxon>Micrococcales</taxon>
        <taxon>Microbacteriaceae</taxon>
        <taxon>Microbacterium</taxon>
    </lineage>
</organism>
<dbReference type="InterPro" id="IPR003142">
    <property type="entry name" value="BPL_C"/>
</dbReference>
<dbReference type="RefSeq" id="WP_286289246.1">
    <property type="nucleotide sequence ID" value="NZ_JASXSZ010000004.1"/>
</dbReference>
<dbReference type="PANTHER" id="PTHR12835">
    <property type="entry name" value="BIOTIN PROTEIN LIGASE"/>
    <property type="match status" value="1"/>
</dbReference>
<dbReference type="InterPro" id="IPR004408">
    <property type="entry name" value="Biotin_CoA_COase_ligase"/>
</dbReference>
<dbReference type="EMBL" id="JASXSZ010000004">
    <property type="protein sequence ID" value="MDL9980289.1"/>
    <property type="molecule type" value="Genomic_DNA"/>
</dbReference>
<dbReference type="Pfam" id="PF03099">
    <property type="entry name" value="BPL_LplA_LipB"/>
    <property type="match status" value="1"/>
</dbReference>
<feature type="domain" description="BPL/LPL catalytic" evidence="4">
    <location>
        <begin position="15"/>
        <end position="191"/>
    </location>
</feature>
<evidence type="ECO:0000313" key="6">
    <source>
        <dbReference type="Proteomes" id="UP001235064"/>
    </source>
</evidence>
<dbReference type="PANTHER" id="PTHR12835:SF5">
    <property type="entry name" value="BIOTIN--PROTEIN LIGASE"/>
    <property type="match status" value="1"/>
</dbReference>
<dbReference type="CDD" id="cd16442">
    <property type="entry name" value="BPL"/>
    <property type="match status" value="1"/>
</dbReference>
<dbReference type="SUPFAM" id="SSF55681">
    <property type="entry name" value="Class II aaRS and biotin synthetases"/>
    <property type="match status" value="1"/>
</dbReference>
<name>A0ABT7N0Q2_9MICO</name>
<protein>
    <recommendedName>
        <fullName evidence="3">biotin--[biotin carboxyl-carrier protein] ligase</fullName>
        <ecNumber evidence="3">6.3.4.15</ecNumber>
    </recommendedName>
</protein>
<keyword evidence="1 5" id="KW-0436">Ligase</keyword>
<dbReference type="Gene3D" id="2.30.30.100">
    <property type="match status" value="1"/>
</dbReference>
<evidence type="ECO:0000256" key="2">
    <source>
        <dbReference type="ARBA" id="ARBA00023267"/>
    </source>
</evidence>
<comment type="caution">
    <text evidence="5">The sequence shown here is derived from an EMBL/GenBank/DDBJ whole genome shotgun (WGS) entry which is preliminary data.</text>
</comment>
<dbReference type="NCBIfam" id="TIGR00121">
    <property type="entry name" value="birA_ligase"/>
    <property type="match status" value="1"/>
</dbReference>
<dbReference type="EC" id="6.3.4.15" evidence="3"/>
<dbReference type="InterPro" id="IPR004143">
    <property type="entry name" value="BPL_LPL_catalytic"/>
</dbReference>
<evidence type="ECO:0000313" key="5">
    <source>
        <dbReference type="EMBL" id="MDL9980289.1"/>
    </source>
</evidence>
<proteinExistence type="predicted"/>
<evidence type="ECO:0000256" key="3">
    <source>
        <dbReference type="ARBA" id="ARBA00024227"/>
    </source>
</evidence>
<reference evidence="5 6" key="1">
    <citation type="submission" date="2023-06" db="EMBL/GenBank/DDBJ databases">
        <title>Microbacterium sp. nov., isolated from a waste landfill.</title>
        <authorList>
            <person name="Wen W."/>
        </authorList>
    </citation>
    <scope>NUCLEOTIDE SEQUENCE [LARGE SCALE GENOMIC DNA]</scope>
    <source>
        <strain evidence="5 6">ASV49</strain>
    </source>
</reference>
<dbReference type="Proteomes" id="UP001235064">
    <property type="component" value="Unassembled WGS sequence"/>
</dbReference>
<sequence>MEDLPRSRAASTRLDVVAQTGSTNADLVAAVVAHPTAWPHMSVLVTDDQRSGRGRLDRTWVTPPGAALAVSVLLDVSRIPLSSRGWVPLVAGAAMARAVGAMLTGTTHTAGLKWPNDVLVDGAKICGILAEGVPGSGDLVVVGSGVNTHMTSDDLPVRTATSFAALGVAVDEDALLSTYLHALSEQIAALTEARGDAVAAGLRGEVEVLCVTLGREVRVLLPDGSEVRGIARRLAGDGSLVIEPLVGQEMVIAAGDIVHLR</sequence>
<dbReference type="PROSITE" id="PS51733">
    <property type="entry name" value="BPL_LPL_CATALYTIC"/>
    <property type="match status" value="1"/>
</dbReference>
<dbReference type="Gene3D" id="3.30.930.10">
    <property type="entry name" value="Bira Bifunctional Protein, Domain 2"/>
    <property type="match status" value="1"/>
</dbReference>
<dbReference type="Pfam" id="PF02237">
    <property type="entry name" value="BPL_C"/>
    <property type="match status" value="1"/>
</dbReference>
<keyword evidence="2" id="KW-0092">Biotin</keyword>
<dbReference type="GO" id="GO:0004077">
    <property type="term" value="F:biotin--[biotin carboxyl-carrier protein] ligase activity"/>
    <property type="evidence" value="ECO:0007669"/>
    <property type="project" value="UniProtKB-EC"/>
</dbReference>
<keyword evidence="6" id="KW-1185">Reference proteome</keyword>
<accession>A0ABT7N0Q2</accession>
<evidence type="ECO:0000259" key="4">
    <source>
        <dbReference type="PROSITE" id="PS51733"/>
    </source>
</evidence>
<dbReference type="InterPro" id="IPR045864">
    <property type="entry name" value="aa-tRNA-synth_II/BPL/LPL"/>
</dbReference>
<gene>
    <name evidence="5" type="ORF">QSV35_13180</name>
</gene>